<dbReference type="AlphaFoldDB" id="A0A5D0MDD2"/>
<feature type="transmembrane region" description="Helical" evidence="1">
    <location>
        <begin position="7"/>
        <end position="27"/>
    </location>
</feature>
<evidence type="ECO:0000256" key="1">
    <source>
        <dbReference type="SAM" id="Phobius"/>
    </source>
</evidence>
<dbReference type="Gene3D" id="2.160.20.120">
    <property type="match status" value="1"/>
</dbReference>
<evidence type="ECO:0000259" key="2">
    <source>
        <dbReference type="Pfam" id="PF10988"/>
    </source>
</evidence>
<accession>A0A5D0MDD2</accession>
<keyword evidence="1" id="KW-0472">Membrane</keyword>
<keyword evidence="1" id="KW-1133">Transmembrane helix</keyword>
<feature type="domain" description="Putative auto-transporter adhesin head GIN" evidence="2">
    <location>
        <begin position="42"/>
        <end position="222"/>
    </location>
</feature>
<evidence type="ECO:0000313" key="4">
    <source>
        <dbReference type="Proteomes" id="UP000324143"/>
    </source>
</evidence>
<proteinExistence type="predicted"/>
<dbReference type="EMBL" id="VSIX01000058">
    <property type="protein sequence ID" value="TYB31006.1"/>
    <property type="molecule type" value="Genomic_DNA"/>
</dbReference>
<dbReference type="Pfam" id="PF10988">
    <property type="entry name" value="DUF2807"/>
    <property type="match status" value="1"/>
</dbReference>
<dbReference type="PROSITE" id="PS51257">
    <property type="entry name" value="PROKAR_LIPOPROTEIN"/>
    <property type="match status" value="1"/>
</dbReference>
<sequence length="238" mass="26715">MKNNFKIFTIIIFLIFTGCISFLSGGIKNSGQIISRNYNKKNFKKINVSNTIKINLQQKDYFDIKVKIDRAYIDYFNIDIKGDTLYLYLDRNINYNNPDIVADITMPEIEKITASGVSKITMKKIMQRRIDIKLSGASELEAEVETDVLTIEESGASKSQITGKTEELYVDLSGVSKSYLNRLNSKRVYIQISGVSELKVFVKEAIEGKVSGASEVNIAGNPQKQILEKSGVSDITVK</sequence>
<evidence type="ECO:0000313" key="3">
    <source>
        <dbReference type="EMBL" id="TYB31006.1"/>
    </source>
</evidence>
<organism evidence="3 4">
    <name type="scientific">Candidatus Mcinerneyibacterium aminivorans</name>
    <dbReference type="NCBI Taxonomy" id="2703815"/>
    <lineage>
        <taxon>Bacteria</taxon>
        <taxon>Candidatus Macinerneyibacteriota</taxon>
        <taxon>Candidatus Mcinerneyibacteria</taxon>
        <taxon>Candidatus Mcinerneyibacteriales</taxon>
        <taxon>Candidatus Mcinerneyibacteriaceae</taxon>
        <taxon>Candidatus Mcinerneyibacterium</taxon>
    </lineage>
</organism>
<protein>
    <submittedName>
        <fullName evidence="3">DUF2807 domain-containing protein</fullName>
    </submittedName>
</protein>
<keyword evidence="4" id="KW-1185">Reference proteome</keyword>
<dbReference type="InterPro" id="IPR021255">
    <property type="entry name" value="DUF2807"/>
</dbReference>
<gene>
    <name evidence="3" type="ORF">FXF47_06165</name>
</gene>
<reference evidence="3" key="1">
    <citation type="submission" date="2019-08" db="EMBL/GenBank/DDBJ databases">
        <title>Genomic characterization of a novel candidate phylum (ARYD3) from a high temperature, high salinity tertiary oil reservoir in north central Oklahoma, USA.</title>
        <authorList>
            <person name="Youssef N.H."/>
            <person name="Yadav A."/>
            <person name="Elshahed M.S."/>
        </authorList>
    </citation>
    <scope>NUCLEOTIDE SEQUENCE [LARGE SCALE GENOMIC DNA]</scope>
    <source>
        <strain evidence="3">ARYD3</strain>
    </source>
</reference>
<keyword evidence="1" id="KW-0812">Transmembrane</keyword>
<name>A0A5D0MDD2_9BACT</name>
<dbReference type="Proteomes" id="UP000324143">
    <property type="component" value="Unassembled WGS sequence"/>
</dbReference>
<comment type="caution">
    <text evidence="3">The sequence shown here is derived from an EMBL/GenBank/DDBJ whole genome shotgun (WGS) entry which is preliminary data.</text>
</comment>